<accession>A0A1X0JQA6</accession>
<keyword evidence="2" id="KW-0732">Signal</keyword>
<evidence type="ECO:0000256" key="2">
    <source>
        <dbReference type="SAM" id="SignalP"/>
    </source>
</evidence>
<feature type="region of interest" description="Disordered" evidence="1">
    <location>
        <begin position="53"/>
        <end position="87"/>
    </location>
</feature>
<organism evidence="3 4">
    <name type="scientific">Mycolicibacterium tusciae</name>
    <dbReference type="NCBI Taxonomy" id="75922"/>
    <lineage>
        <taxon>Bacteria</taxon>
        <taxon>Bacillati</taxon>
        <taxon>Actinomycetota</taxon>
        <taxon>Actinomycetes</taxon>
        <taxon>Mycobacteriales</taxon>
        <taxon>Mycobacteriaceae</taxon>
        <taxon>Mycolicibacterium</taxon>
    </lineage>
</organism>
<feature type="signal peptide" evidence="2">
    <location>
        <begin position="1"/>
        <end position="48"/>
    </location>
</feature>
<reference evidence="3 4" key="1">
    <citation type="submission" date="2017-02" db="EMBL/GenBank/DDBJ databases">
        <title>The new phylogeny of genus Mycobacterium.</title>
        <authorList>
            <person name="Tortoli E."/>
            <person name="Trovato A."/>
            <person name="Cirillo D.M."/>
        </authorList>
    </citation>
    <scope>NUCLEOTIDE SEQUENCE [LARGE SCALE GENOMIC DNA]</scope>
    <source>
        <strain evidence="3 4">DSM 44338</strain>
    </source>
</reference>
<name>A0A1X0JQA6_9MYCO</name>
<evidence type="ECO:0000313" key="3">
    <source>
        <dbReference type="EMBL" id="ORB64735.1"/>
    </source>
</evidence>
<dbReference type="PANTHER" id="PTHR39335">
    <property type="entry name" value="BLL4220 PROTEIN"/>
    <property type="match status" value="1"/>
</dbReference>
<evidence type="ECO:0000313" key="4">
    <source>
        <dbReference type="Proteomes" id="UP000192411"/>
    </source>
</evidence>
<comment type="caution">
    <text evidence="3">The sequence shown here is derived from an EMBL/GenBank/DDBJ whole genome shotgun (WGS) entry which is preliminary data.</text>
</comment>
<dbReference type="Proteomes" id="UP000192411">
    <property type="component" value="Unassembled WGS sequence"/>
</dbReference>
<dbReference type="InterPro" id="IPR005297">
    <property type="entry name" value="Lipoprotein_repeat"/>
</dbReference>
<dbReference type="AlphaFoldDB" id="A0A1X0JQA6"/>
<dbReference type="Pfam" id="PF03640">
    <property type="entry name" value="Lipoprotein_15"/>
    <property type="match status" value="2"/>
</dbReference>
<feature type="compositionally biased region" description="Low complexity" evidence="1">
    <location>
        <begin position="64"/>
        <end position="82"/>
    </location>
</feature>
<dbReference type="RefSeq" id="WP_083126434.1">
    <property type="nucleotide sequence ID" value="NZ_MVIM01000007.1"/>
</dbReference>
<feature type="compositionally biased region" description="Polar residues" evidence="1">
    <location>
        <begin position="53"/>
        <end position="63"/>
    </location>
</feature>
<protein>
    <recommendedName>
        <fullName evidence="5">Lipoprotein</fullName>
    </recommendedName>
</protein>
<evidence type="ECO:0008006" key="5">
    <source>
        <dbReference type="Google" id="ProtNLM"/>
    </source>
</evidence>
<dbReference type="STRING" id="75922.BST47_15715"/>
<dbReference type="PANTHER" id="PTHR39335:SF1">
    <property type="entry name" value="BLL4220 PROTEIN"/>
    <property type="match status" value="1"/>
</dbReference>
<dbReference type="EMBL" id="MVIM01000007">
    <property type="protein sequence ID" value="ORB64735.1"/>
    <property type="molecule type" value="Genomic_DNA"/>
</dbReference>
<sequence length="208" mass="21208">MGAAHRTGLVACATPGFSDVAGGNGITMHPLPLVLVSAAALTACSAFANQAATESSTAGETPSTVAAPRTDATATPTPIPSTDQIPPIGDVSLEIDDRGDLGQIIVDGSGRTVYAFTTDPLNNPTCYDACADTWLPMLAKGNPAGGIGIDVAAASTTPRRDGTNQVTYKGHPLYRYAGDQNDRDAGGQGLDLFGGEWHVLTKDGQPLA</sequence>
<gene>
    <name evidence="3" type="ORF">BST47_15715</name>
</gene>
<feature type="chain" id="PRO_5038618152" description="Lipoprotein" evidence="2">
    <location>
        <begin position="49"/>
        <end position="208"/>
    </location>
</feature>
<keyword evidence="4" id="KW-1185">Reference proteome</keyword>
<proteinExistence type="predicted"/>
<evidence type="ECO:0000256" key="1">
    <source>
        <dbReference type="SAM" id="MobiDB-lite"/>
    </source>
</evidence>
<dbReference type="OrthoDB" id="597632at2"/>
<dbReference type="GO" id="GO:0043448">
    <property type="term" value="P:alkane catabolic process"/>
    <property type="evidence" value="ECO:0007669"/>
    <property type="project" value="TreeGrafter"/>
</dbReference>